<organism evidence="7 8">
    <name type="scientific">Siccirubricoccus deserti</name>
    <dbReference type="NCBI Taxonomy" id="2013562"/>
    <lineage>
        <taxon>Bacteria</taxon>
        <taxon>Pseudomonadati</taxon>
        <taxon>Pseudomonadota</taxon>
        <taxon>Alphaproteobacteria</taxon>
        <taxon>Acetobacterales</taxon>
        <taxon>Roseomonadaceae</taxon>
        <taxon>Siccirubricoccus</taxon>
    </lineage>
</organism>
<dbReference type="AlphaFoldDB" id="A0A9X0QZP0"/>
<feature type="transmembrane region" description="Helical" evidence="5">
    <location>
        <begin position="137"/>
        <end position="156"/>
    </location>
</feature>
<evidence type="ECO:0000256" key="1">
    <source>
        <dbReference type="ARBA" id="ARBA00004141"/>
    </source>
</evidence>
<comment type="subcellular location">
    <subcellularLocation>
        <location evidence="1">Membrane</location>
        <topology evidence="1">Multi-pass membrane protein</topology>
    </subcellularLocation>
</comment>
<feature type="domain" description="NnrU" evidence="6">
    <location>
        <begin position="4"/>
        <end position="221"/>
    </location>
</feature>
<keyword evidence="3 5" id="KW-1133">Transmembrane helix</keyword>
<protein>
    <submittedName>
        <fullName evidence="7">NnrU family protein</fullName>
    </submittedName>
</protein>
<feature type="transmembrane region" description="Helical" evidence="5">
    <location>
        <begin position="35"/>
        <end position="57"/>
    </location>
</feature>
<proteinExistence type="predicted"/>
<gene>
    <name evidence="7" type="ORF">H7965_15890</name>
</gene>
<feature type="transmembrane region" description="Helical" evidence="5">
    <location>
        <begin position="69"/>
        <end position="90"/>
    </location>
</feature>
<evidence type="ECO:0000313" key="7">
    <source>
        <dbReference type="EMBL" id="MBC4016804.1"/>
    </source>
</evidence>
<keyword evidence="2 5" id="KW-0812">Transmembrane</keyword>
<evidence type="ECO:0000256" key="5">
    <source>
        <dbReference type="SAM" id="Phobius"/>
    </source>
</evidence>
<evidence type="ECO:0000259" key="6">
    <source>
        <dbReference type="Pfam" id="PF07298"/>
    </source>
</evidence>
<dbReference type="RefSeq" id="WP_186771567.1">
    <property type="nucleotide sequence ID" value="NZ_JACOMF010000018.1"/>
</dbReference>
<dbReference type="EMBL" id="JACOMF010000018">
    <property type="protein sequence ID" value="MBC4016804.1"/>
    <property type="molecule type" value="Genomic_DNA"/>
</dbReference>
<sequence>MALLVLAGLLWIGLHVGVAGTRLRGSLVARIGERGFRVGFSLLSLGVIVLLVGAWRSADTMPLWFAPGWLRWLLALAMLPAFVLFVASVARANPTAVGGGWQAGREVRGIQRITRHPMLWSFALWAAIHMIGNGDTASLVFFGTFLVTALVGMPSIDTKLARRAPEVWTGLAATTSILPFGAIAAGRNRLDWREIGWVPPVVGLLAWAALLHLHPHLFGVPVLLLPS</sequence>
<dbReference type="InterPro" id="IPR009915">
    <property type="entry name" value="NnrU_dom"/>
</dbReference>
<reference evidence="7" key="1">
    <citation type="submission" date="2020-08" db="EMBL/GenBank/DDBJ databases">
        <authorList>
            <person name="Hu Y."/>
            <person name="Nguyen S.V."/>
            <person name="Li F."/>
            <person name="Fanning S."/>
        </authorList>
    </citation>
    <scope>NUCLEOTIDE SEQUENCE</scope>
    <source>
        <strain evidence="7">SYSU D8009</strain>
    </source>
</reference>
<dbReference type="Proteomes" id="UP000600101">
    <property type="component" value="Unassembled WGS sequence"/>
</dbReference>
<comment type="caution">
    <text evidence="7">The sequence shown here is derived from an EMBL/GenBank/DDBJ whole genome shotgun (WGS) entry which is preliminary data.</text>
</comment>
<accession>A0A9X0QZP0</accession>
<keyword evidence="8" id="KW-1185">Reference proteome</keyword>
<feature type="transmembrane region" description="Helical" evidence="5">
    <location>
        <begin position="168"/>
        <end position="185"/>
    </location>
</feature>
<evidence type="ECO:0000256" key="4">
    <source>
        <dbReference type="ARBA" id="ARBA00023136"/>
    </source>
</evidence>
<dbReference type="Pfam" id="PF07298">
    <property type="entry name" value="NnrU"/>
    <property type="match status" value="1"/>
</dbReference>
<feature type="transmembrane region" description="Helical" evidence="5">
    <location>
        <begin position="205"/>
        <end position="225"/>
    </location>
</feature>
<evidence type="ECO:0000256" key="2">
    <source>
        <dbReference type="ARBA" id="ARBA00022692"/>
    </source>
</evidence>
<name>A0A9X0QZP0_9PROT</name>
<keyword evidence="4 5" id="KW-0472">Membrane</keyword>
<dbReference type="GO" id="GO:0016020">
    <property type="term" value="C:membrane"/>
    <property type="evidence" value="ECO:0007669"/>
    <property type="project" value="UniProtKB-SubCell"/>
</dbReference>
<evidence type="ECO:0000256" key="3">
    <source>
        <dbReference type="ARBA" id="ARBA00022989"/>
    </source>
</evidence>
<evidence type="ECO:0000313" key="8">
    <source>
        <dbReference type="Proteomes" id="UP000600101"/>
    </source>
</evidence>